<protein>
    <submittedName>
        <fullName evidence="2">Uncharacterized protein</fullName>
    </submittedName>
</protein>
<keyword evidence="1" id="KW-1185">Reference proteome</keyword>
<evidence type="ECO:0000313" key="2">
    <source>
        <dbReference type="WBParaSite" id="ALUE_0002169801-mRNA-1"/>
    </source>
</evidence>
<dbReference type="WBParaSite" id="ALUE_0002169801-mRNA-1">
    <property type="protein sequence ID" value="ALUE_0002169801-mRNA-1"/>
    <property type="gene ID" value="ALUE_0002169801"/>
</dbReference>
<name>A0A0M3ISH0_ASCLU</name>
<reference evidence="2" key="1">
    <citation type="submission" date="2017-02" db="UniProtKB">
        <authorList>
            <consortium name="WormBaseParasite"/>
        </authorList>
    </citation>
    <scope>IDENTIFICATION</scope>
</reference>
<dbReference type="AlphaFoldDB" id="A0A0M3ISH0"/>
<organism evidence="1 2">
    <name type="scientific">Ascaris lumbricoides</name>
    <name type="common">Giant roundworm</name>
    <dbReference type="NCBI Taxonomy" id="6252"/>
    <lineage>
        <taxon>Eukaryota</taxon>
        <taxon>Metazoa</taxon>
        <taxon>Ecdysozoa</taxon>
        <taxon>Nematoda</taxon>
        <taxon>Chromadorea</taxon>
        <taxon>Rhabditida</taxon>
        <taxon>Spirurina</taxon>
        <taxon>Ascaridomorpha</taxon>
        <taxon>Ascaridoidea</taxon>
        <taxon>Ascarididae</taxon>
        <taxon>Ascaris</taxon>
    </lineage>
</organism>
<dbReference type="Proteomes" id="UP000036681">
    <property type="component" value="Unplaced"/>
</dbReference>
<evidence type="ECO:0000313" key="1">
    <source>
        <dbReference type="Proteomes" id="UP000036681"/>
    </source>
</evidence>
<proteinExistence type="predicted"/>
<sequence>MIKEKLCVLMIVMQTIVVMEFIFQKRCKYANFSCFNCAYANFTQLFIS</sequence>
<accession>A0A0M3ISH0</accession>